<reference evidence="2 3" key="1">
    <citation type="journal article" date="2014" name="Genome Biol. Evol.">
        <title>Comparative genomics and transcriptomics analyses reveal divergent lifestyle features of nematode endoparasitic fungus Hirsutella minnesotensis.</title>
        <authorList>
            <person name="Lai Y."/>
            <person name="Liu K."/>
            <person name="Zhang X."/>
            <person name="Zhang X."/>
            <person name="Li K."/>
            <person name="Wang N."/>
            <person name="Shu C."/>
            <person name="Wu Y."/>
            <person name="Wang C."/>
            <person name="Bushley K.E."/>
            <person name="Xiang M."/>
            <person name="Liu X."/>
        </authorList>
    </citation>
    <scope>NUCLEOTIDE SEQUENCE [LARGE SCALE GENOMIC DNA]</scope>
    <source>
        <strain evidence="2 3">3608</strain>
    </source>
</reference>
<feature type="compositionally biased region" description="Polar residues" evidence="1">
    <location>
        <begin position="28"/>
        <end position="38"/>
    </location>
</feature>
<dbReference type="OrthoDB" id="5372935at2759"/>
<dbReference type="Proteomes" id="UP000054481">
    <property type="component" value="Unassembled WGS sequence"/>
</dbReference>
<sequence length="317" mass="35387">MPRRQVKSPTHRVSAATHTSRSLTTTTPPNSAHPSTHVSEVESKDDINYVSIASLTLDTPLIPLKSTKKRVPTNPFPFLALPSELRVKVYEHYFDDGNYDTLDLGPGNYKRIHKLLGLMRVCKLIRSEATHVYYSSRTFRIFPTYPGKYFKSKKPLLARLKAHQRQCLTSLELRLGPGWNAPPKGWVVNEGLGLEDCINVTRLIVFVECDPGDGFFKGFRRSEGFYEGFSRDLLAGVMDRLPHLRTVEFDAWSGVKKTGGMMHGLLDVVGKSGLMIRWGPERGWTDAEGDPPGTTPSLEFVEGMTIHGYAPDVIAAA</sequence>
<dbReference type="PANTHER" id="PTHR42085:SF2">
    <property type="entry name" value="F-BOX DOMAIN-CONTAINING PROTEIN"/>
    <property type="match status" value="1"/>
</dbReference>
<feature type="region of interest" description="Disordered" evidence="1">
    <location>
        <begin position="1"/>
        <end position="40"/>
    </location>
</feature>
<evidence type="ECO:0000256" key="1">
    <source>
        <dbReference type="SAM" id="MobiDB-lite"/>
    </source>
</evidence>
<feature type="compositionally biased region" description="Basic residues" evidence="1">
    <location>
        <begin position="1"/>
        <end position="10"/>
    </location>
</feature>
<dbReference type="PANTHER" id="PTHR42085">
    <property type="entry name" value="F-BOX DOMAIN-CONTAINING PROTEIN"/>
    <property type="match status" value="1"/>
</dbReference>
<evidence type="ECO:0000313" key="3">
    <source>
        <dbReference type="Proteomes" id="UP000054481"/>
    </source>
</evidence>
<evidence type="ECO:0000313" key="2">
    <source>
        <dbReference type="EMBL" id="KJZ75465.1"/>
    </source>
</evidence>
<proteinExistence type="predicted"/>
<organism evidence="2 3">
    <name type="scientific">Hirsutella minnesotensis 3608</name>
    <dbReference type="NCBI Taxonomy" id="1043627"/>
    <lineage>
        <taxon>Eukaryota</taxon>
        <taxon>Fungi</taxon>
        <taxon>Dikarya</taxon>
        <taxon>Ascomycota</taxon>
        <taxon>Pezizomycotina</taxon>
        <taxon>Sordariomycetes</taxon>
        <taxon>Hypocreomycetidae</taxon>
        <taxon>Hypocreales</taxon>
        <taxon>Ophiocordycipitaceae</taxon>
        <taxon>Hirsutella</taxon>
    </lineage>
</organism>
<protein>
    <recommendedName>
        <fullName evidence="4">F-box domain-containing protein</fullName>
    </recommendedName>
</protein>
<accession>A0A0F7ZPG6</accession>
<gene>
    <name evidence="2" type="ORF">HIM_05161</name>
</gene>
<dbReference type="InterPro" id="IPR038883">
    <property type="entry name" value="AN11006-like"/>
</dbReference>
<dbReference type="AlphaFoldDB" id="A0A0F7ZPG6"/>
<dbReference type="EMBL" id="KQ030517">
    <property type="protein sequence ID" value="KJZ75465.1"/>
    <property type="molecule type" value="Genomic_DNA"/>
</dbReference>
<evidence type="ECO:0008006" key="4">
    <source>
        <dbReference type="Google" id="ProtNLM"/>
    </source>
</evidence>
<name>A0A0F7ZPG6_9HYPO</name>
<feature type="compositionally biased region" description="Low complexity" evidence="1">
    <location>
        <begin position="14"/>
        <end position="27"/>
    </location>
</feature>
<keyword evidence="3" id="KW-1185">Reference proteome</keyword>